<accession>A0A6A4YNL6</accession>
<comment type="cofactor">
    <cofactor evidence="7">
        <name>heme</name>
        <dbReference type="ChEBI" id="CHEBI:30413"/>
    </cofactor>
</comment>
<evidence type="ECO:0000256" key="1">
    <source>
        <dbReference type="ARBA" id="ARBA00010617"/>
    </source>
</evidence>
<feature type="binding site" description="axial binding residue" evidence="7">
    <location>
        <position position="390"/>
    </location>
    <ligand>
        <name>heme</name>
        <dbReference type="ChEBI" id="CHEBI:30413"/>
    </ligand>
    <ligandPart>
        <name>Fe</name>
        <dbReference type="ChEBI" id="CHEBI:18248"/>
    </ligandPart>
</feature>
<dbReference type="SUPFAM" id="SSF48264">
    <property type="entry name" value="Cytochrome P450"/>
    <property type="match status" value="1"/>
</dbReference>
<comment type="caution">
    <text evidence="8">The sequence shown here is derived from an EMBL/GenBank/DDBJ whole genome shotgun (WGS) entry which is preliminary data.</text>
</comment>
<feature type="non-terminal residue" evidence="8">
    <location>
        <position position="666"/>
    </location>
</feature>
<evidence type="ECO:0000256" key="6">
    <source>
        <dbReference type="ARBA" id="ARBA00023033"/>
    </source>
</evidence>
<evidence type="ECO:0000256" key="3">
    <source>
        <dbReference type="ARBA" id="ARBA00022723"/>
    </source>
</evidence>
<dbReference type="EMBL" id="VJMH01005264">
    <property type="protein sequence ID" value="KAF0698093.1"/>
    <property type="molecule type" value="Genomic_DNA"/>
</dbReference>
<evidence type="ECO:0000256" key="5">
    <source>
        <dbReference type="ARBA" id="ARBA00023004"/>
    </source>
</evidence>
<dbReference type="OrthoDB" id="1372046at2759"/>
<comment type="similarity">
    <text evidence="1">Belongs to the cytochrome P450 family.</text>
</comment>
<dbReference type="AlphaFoldDB" id="A0A6A4YNL6"/>
<dbReference type="InterPro" id="IPR002401">
    <property type="entry name" value="Cyt_P450_E_grp-I"/>
</dbReference>
<dbReference type="GO" id="GO:0016705">
    <property type="term" value="F:oxidoreductase activity, acting on paired donors, with incorporation or reduction of molecular oxygen"/>
    <property type="evidence" value="ECO:0007669"/>
    <property type="project" value="InterPro"/>
</dbReference>
<dbReference type="GO" id="GO:0005506">
    <property type="term" value="F:iron ion binding"/>
    <property type="evidence" value="ECO:0007669"/>
    <property type="project" value="InterPro"/>
</dbReference>
<dbReference type="GO" id="GO:0016125">
    <property type="term" value="P:sterol metabolic process"/>
    <property type="evidence" value="ECO:0007669"/>
    <property type="project" value="TreeGrafter"/>
</dbReference>
<evidence type="ECO:0000256" key="7">
    <source>
        <dbReference type="PIRSR" id="PIRSR602401-1"/>
    </source>
</evidence>
<organism evidence="8">
    <name type="scientific">Aphanomyces stellatus</name>
    <dbReference type="NCBI Taxonomy" id="120398"/>
    <lineage>
        <taxon>Eukaryota</taxon>
        <taxon>Sar</taxon>
        <taxon>Stramenopiles</taxon>
        <taxon>Oomycota</taxon>
        <taxon>Saprolegniomycetes</taxon>
        <taxon>Saprolegniales</taxon>
        <taxon>Verrucalvaceae</taxon>
        <taxon>Aphanomyces</taxon>
    </lineage>
</organism>
<keyword evidence="3 7" id="KW-0479">Metal-binding</keyword>
<keyword evidence="2 7" id="KW-0349">Heme</keyword>
<keyword evidence="4" id="KW-0560">Oxidoreductase</keyword>
<dbReference type="PANTHER" id="PTHR24286">
    <property type="entry name" value="CYTOCHROME P450 26"/>
    <property type="match status" value="1"/>
</dbReference>
<evidence type="ECO:0000313" key="8">
    <source>
        <dbReference type="EMBL" id="KAF0698093.1"/>
    </source>
</evidence>
<evidence type="ECO:0000256" key="4">
    <source>
        <dbReference type="ARBA" id="ARBA00023002"/>
    </source>
</evidence>
<sequence>MGNAVTAIQKEKEYVAKMNGFLNDPTKFMIDSRDTFGDVFLIESSLVNQKVAGLTGPEALAQFEARFADGTLVKAGALPPGIADLLGPVLSTIDGDVHARRKAAVLKAFTLPQLAKYAPVIRHIVQSEHSRWAARGGTISLACMTKELVFKVVLAVLYGLEGEFDEYRTMVSDFVDSIRVSATKASADGKDARESFTQAILAPAIKQSKDRVASGQAISCVLDCWVEWKELSDDELNIEGFNHMFAGVGGLSGLATNLITPLVTLPAIRANVFAARDAFLTKYGDDRWNHLDDLGYINQYILEVKRLFVAGPTQVYGKATTDFDVVTSKGTFHIPKGTIVSAGLETTNRDGDTWSNPDEFNPDRFADFELSQNLYKFCPHGVGHTTQRRCPAEQLVTLVCQSVLLSYFDFTWNMVPGQNFAVQDKSVTPVPVDGLTIVGFTRRADSSSYGTAGSEGDWKFLNLPEAKTLVGKHEGGLFSDPRLDLWTQLMIKQIGKKQMKWDRPFADSALTIPTQFVPLEKLTLAQTSIQIPIVDEDWPSAPWLEVKNSNFLRDNAPFVDDFKHKFLPGEDGERYVLSKVGHMWPRVNVHWNDRYSDRAIELIAFNGLGSHMVEKLPAEQPDGSYYGILLNFMQVLEVRPGFAKYGADAFFDKQGKLLKIQRGDNT</sequence>
<name>A0A6A4YNL6_9STRA</name>
<evidence type="ECO:0000256" key="2">
    <source>
        <dbReference type="ARBA" id="ARBA00022617"/>
    </source>
</evidence>
<dbReference type="GO" id="GO:0020037">
    <property type="term" value="F:heme binding"/>
    <property type="evidence" value="ECO:0007669"/>
    <property type="project" value="InterPro"/>
</dbReference>
<dbReference type="Gene3D" id="1.10.630.10">
    <property type="entry name" value="Cytochrome P450"/>
    <property type="match status" value="1"/>
</dbReference>
<dbReference type="Pfam" id="PF00067">
    <property type="entry name" value="p450"/>
    <property type="match status" value="1"/>
</dbReference>
<reference evidence="8" key="1">
    <citation type="submission" date="2019-06" db="EMBL/GenBank/DDBJ databases">
        <title>Genomics analysis of Aphanomyces spp. identifies a new class of oomycete effector associated with host adaptation.</title>
        <authorList>
            <person name="Gaulin E."/>
        </authorList>
    </citation>
    <scope>NUCLEOTIDE SEQUENCE</scope>
    <source>
        <strain evidence="8">CBS 578.67</strain>
    </source>
</reference>
<gene>
    <name evidence="8" type="ORF">As57867_011219</name>
</gene>
<keyword evidence="5 7" id="KW-0408">Iron</keyword>
<keyword evidence="6" id="KW-0503">Monooxygenase</keyword>
<evidence type="ECO:0008006" key="9">
    <source>
        <dbReference type="Google" id="ProtNLM"/>
    </source>
</evidence>
<dbReference type="PANTHER" id="PTHR24286:SF384">
    <property type="entry name" value="P450, PUTATIVE (EUROFUNG)-RELATED"/>
    <property type="match status" value="1"/>
</dbReference>
<dbReference type="PRINTS" id="PR00463">
    <property type="entry name" value="EP450I"/>
</dbReference>
<protein>
    <recommendedName>
        <fullName evidence="9">Cytochrome P450</fullName>
    </recommendedName>
</protein>
<proteinExistence type="inferred from homology"/>
<dbReference type="InterPro" id="IPR001128">
    <property type="entry name" value="Cyt_P450"/>
</dbReference>
<dbReference type="GO" id="GO:0004497">
    <property type="term" value="F:monooxygenase activity"/>
    <property type="evidence" value="ECO:0007669"/>
    <property type="project" value="UniProtKB-KW"/>
</dbReference>
<dbReference type="InterPro" id="IPR036396">
    <property type="entry name" value="Cyt_P450_sf"/>
</dbReference>